<reference evidence="2 3" key="1">
    <citation type="submission" date="2014-04" db="EMBL/GenBank/DDBJ databases">
        <authorList>
            <consortium name="DOE Joint Genome Institute"/>
            <person name="Kuo A."/>
            <person name="Zuccaro A."/>
            <person name="Kohler A."/>
            <person name="Nagy L.G."/>
            <person name="Floudas D."/>
            <person name="Copeland A."/>
            <person name="Barry K.W."/>
            <person name="Cichocki N."/>
            <person name="Veneault-Fourrey C."/>
            <person name="LaButti K."/>
            <person name="Lindquist E.A."/>
            <person name="Lipzen A."/>
            <person name="Lundell T."/>
            <person name="Morin E."/>
            <person name="Murat C."/>
            <person name="Sun H."/>
            <person name="Tunlid A."/>
            <person name="Henrissat B."/>
            <person name="Grigoriev I.V."/>
            <person name="Hibbett D.S."/>
            <person name="Martin F."/>
            <person name="Nordberg H.P."/>
            <person name="Cantor M.N."/>
            <person name="Hua S.X."/>
        </authorList>
    </citation>
    <scope>NUCLEOTIDE SEQUENCE [LARGE SCALE GENOMIC DNA]</scope>
    <source>
        <strain evidence="2 3">MAFF 305830</strain>
    </source>
</reference>
<accession>A0A0C3ARK9</accession>
<keyword evidence="3" id="KW-1185">Reference proteome</keyword>
<dbReference type="HOGENOM" id="CLU_038400_0_0_1"/>
<organism evidence="2 3">
    <name type="scientific">Serendipita vermifera MAFF 305830</name>
    <dbReference type="NCBI Taxonomy" id="933852"/>
    <lineage>
        <taxon>Eukaryota</taxon>
        <taxon>Fungi</taxon>
        <taxon>Dikarya</taxon>
        <taxon>Basidiomycota</taxon>
        <taxon>Agaricomycotina</taxon>
        <taxon>Agaricomycetes</taxon>
        <taxon>Sebacinales</taxon>
        <taxon>Serendipitaceae</taxon>
        <taxon>Serendipita</taxon>
    </lineage>
</organism>
<dbReference type="OrthoDB" id="3137848at2759"/>
<gene>
    <name evidence="2" type="ORF">M408DRAFT_24672</name>
</gene>
<reference evidence="3" key="2">
    <citation type="submission" date="2015-01" db="EMBL/GenBank/DDBJ databases">
        <title>Evolutionary Origins and Diversification of the Mycorrhizal Mutualists.</title>
        <authorList>
            <consortium name="DOE Joint Genome Institute"/>
            <consortium name="Mycorrhizal Genomics Consortium"/>
            <person name="Kohler A."/>
            <person name="Kuo A."/>
            <person name="Nagy L.G."/>
            <person name="Floudas D."/>
            <person name="Copeland A."/>
            <person name="Barry K.W."/>
            <person name="Cichocki N."/>
            <person name="Veneault-Fourrey C."/>
            <person name="LaButti K."/>
            <person name="Lindquist E.A."/>
            <person name="Lipzen A."/>
            <person name="Lundell T."/>
            <person name="Morin E."/>
            <person name="Murat C."/>
            <person name="Riley R."/>
            <person name="Ohm R."/>
            <person name="Sun H."/>
            <person name="Tunlid A."/>
            <person name="Henrissat B."/>
            <person name="Grigoriev I.V."/>
            <person name="Hibbett D.S."/>
            <person name="Martin F."/>
        </authorList>
    </citation>
    <scope>NUCLEOTIDE SEQUENCE [LARGE SCALE GENOMIC DNA]</scope>
    <source>
        <strain evidence="3">MAFF 305830</strain>
    </source>
</reference>
<feature type="compositionally biased region" description="Polar residues" evidence="1">
    <location>
        <begin position="34"/>
        <end position="53"/>
    </location>
</feature>
<dbReference type="InterPro" id="IPR032675">
    <property type="entry name" value="LRR_dom_sf"/>
</dbReference>
<evidence type="ECO:0000256" key="1">
    <source>
        <dbReference type="SAM" id="MobiDB-lite"/>
    </source>
</evidence>
<dbReference type="EMBL" id="KN824300">
    <property type="protein sequence ID" value="KIM27195.1"/>
    <property type="molecule type" value="Genomic_DNA"/>
</dbReference>
<protein>
    <submittedName>
        <fullName evidence="2">Uncharacterized protein</fullName>
    </submittedName>
</protein>
<feature type="compositionally biased region" description="Basic and acidic residues" evidence="1">
    <location>
        <begin position="20"/>
        <end position="33"/>
    </location>
</feature>
<evidence type="ECO:0000313" key="2">
    <source>
        <dbReference type="EMBL" id="KIM27195.1"/>
    </source>
</evidence>
<evidence type="ECO:0000313" key="3">
    <source>
        <dbReference type="Proteomes" id="UP000054097"/>
    </source>
</evidence>
<dbReference type="AlphaFoldDB" id="A0A0C3ARK9"/>
<feature type="region of interest" description="Disordered" evidence="1">
    <location>
        <begin position="1"/>
        <end position="53"/>
    </location>
</feature>
<name>A0A0C3ARK9_SERVB</name>
<sequence>MANTPEASAEKLSSLPSKLVRQETEAKQIRHLTDTPQTQSQAKHSSRNHISPSSVPISKLPIELLAYIFEDFVELGQSPCLLTTINRRWRYIALATPVLWRHMFVCGNKAKQKLLNKYGADDMWTIDGTILVYNGMYMVCWTTEGVQFAVGRSAAAVLDIKYQTSFEPSHELLMFILTNYPSKIGSLSIFSLTYNWSQIPLHLPKLPALKQLFFRLFGGEISKQFVEALLISAPRLESVAMDMDDTLLPGHPVWSSLKELRLGKTLSCIEQLNGIVSQLTRLEVLKDCPAGWPNASTPHSILGHITSIIISCQPQYLSYVELPALQKLDWEALTESKNQEADPYLQSWNIAFSNLRYLRVKAPNVVWLSRMSFPNLRTFSWTKTALYPGPCPSFPNLQLESVETLICDAICEESVFLSALECTPNVHTVVFAPGTSMKCPEEWGKDLLSQISKHTPGNYVKLRHLTLRIGDHLVATNRAALKSTIQKIIKSRKSSGVPIQHFEVTWKHNRKVETVQYA</sequence>
<proteinExistence type="predicted"/>
<dbReference type="Gene3D" id="3.80.10.10">
    <property type="entry name" value="Ribonuclease Inhibitor"/>
    <property type="match status" value="1"/>
</dbReference>
<dbReference type="Proteomes" id="UP000054097">
    <property type="component" value="Unassembled WGS sequence"/>
</dbReference>